<gene>
    <name evidence="2" type="ORF">BHYA_0094g00330</name>
</gene>
<dbReference type="Proteomes" id="UP000297814">
    <property type="component" value="Unassembled WGS sequence"/>
</dbReference>
<name>A0A4Z1GQT4_9HELO</name>
<evidence type="ECO:0000256" key="1">
    <source>
        <dbReference type="SAM" id="Phobius"/>
    </source>
</evidence>
<accession>A0A4Z1GQT4</accession>
<organism evidence="2 3">
    <name type="scientific">Botrytis hyacinthi</name>
    <dbReference type="NCBI Taxonomy" id="278943"/>
    <lineage>
        <taxon>Eukaryota</taxon>
        <taxon>Fungi</taxon>
        <taxon>Dikarya</taxon>
        <taxon>Ascomycota</taxon>
        <taxon>Pezizomycotina</taxon>
        <taxon>Leotiomycetes</taxon>
        <taxon>Helotiales</taxon>
        <taxon>Sclerotiniaceae</taxon>
        <taxon>Botrytis</taxon>
    </lineage>
</organism>
<reference evidence="2 3" key="1">
    <citation type="submission" date="2017-12" db="EMBL/GenBank/DDBJ databases">
        <title>Comparative genomics of Botrytis spp.</title>
        <authorList>
            <person name="Valero-Jimenez C.A."/>
            <person name="Tapia P."/>
            <person name="Veloso J."/>
            <person name="Silva-Moreno E."/>
            <person name="Staats M."/>
            <person name="Valdes J.H."/>
            <person name="Van Kan J.A.L."/>
        </authorList>
    </citation>
    <scope>NUCLEOTIDE SEQUENCE [LARGE SCALE GENOMIC DNA]</scope>
    <source>
        <strain evidence="2 3">Bh0001</strain>
    </source>
</reference>
<keyword evidence="1" id="KW-0812">Transmembrane</keyword>
<evidence type="ECO:0000313" key="3">
    <source>
        <dbReference type="Proteomes" id="UP000297814"/>
    </source>
</evidence>
<keyword evidence="3" id="KW-1185">Reference proteome</keyword>
<keyword evidence="1" id="KW-1133">Transmembrane helix</keyword>
<evidence type="ECO:0000313" key="2">
    <source>
        <dbReference type="EMBL" id="TGO37570.1"/>
    </source>
</evidence>
<dbReference type="EMBL" id="PQXK01000094">
    <property type="protein sequence ID" value="TGO37570.1"/>
    <property type="molecule type" value="Genomic_DNA"/>
</dbReference>
<comment type="caution">
    <text evidence="2">The sequence shown here is derived from an EMBL/GenBank/DDBJ whole genome shotgun (WGS) entry which is preliminary data.</text>
</comment>
<sequence length="70" mass="8228">MSSYPEAADMGHRRTTRWKGIASFFFYCSIPAWVARACVTWTFRRYLSHILNTLNKRGIDEPFKVQDVLN</sequence>
<keyword evidence="1" id="KW-0472">Membrane</keyword>
<proteinExistence type="predicted"/>
<protein>
    <submittedName>
        <fullName evidence="2">Uncharacterized protein</fullName>
    </submittedName>
</protein>
<feature type="transmembrane region" description="Helical" evidence="1">
    <location>
        <begin position="20"/>
        <end position="39"/>
    </location>
</feature>
<dbReference type="AlphaFoldDB" id="A0A4Z1GQT4"/>